<reference evidence="2" key="2">
    <citation type="submission" date="2015-06" db="UniProtKB">
        <authorList>
            <consortium name="EnsemblProtists"/>
        </authorList>
    </citation>
    <scope>IDENTIFICATION</scope>
    <source>
        <strain evidence="2">Pr102</strain>
    </source>
</reference>
<accession>H3GY23</accession>
<evidence type="ECO:0000313" key="3">
    <source>
        <dbReference type="Proteomes" id="UP000005238"/>
    </source>
</evidence>
<feature type="region of interest" description="Disordered" evidence="1">
    <location>
        <begin position="147"/>
        <end position="181"/>
    </location>
</feature>
<feature type="compositionally biased region" description="Basic and acidic residues" evidence="1">
    <location>
        <begin position="32"/>
        <end position="56"/>
    </location>
</feature>
<evidence type="ECO:0000313" key="2">
    <source>
        <dbReference type="EnsemblProtists" id="Phyra82557"/>
    </source>
</evidence>
<dbReference type="EnsemblProtists" id="Phyra82557">
    <property type="protein sequence ID" value="Phyra82557"/>
    <property type="gene ID" value="Phyra82557"/>
</dbReference>
<evidence type="ECO:0000256" key="1">
    <source>
        <dbReference type="SAM" id="MobiDB-lite"/>
    </source>
</evidence>
<dbReference type="HOGENOM" id="CLU_035878_0_0_1"/>
<feature type="region of interest" description="Disordered" evidence="1">
    <location>
        <begin position="1"/>
        <end position="120"/>
    </location>
</feature>
<proteinExistence type="predicted"/>
<dbReference type="OMA" id="WISEMNP"/>
<protein>
    <submittedName>
        <fullName evidence="2">Uncharacterized protein</fullName>
    </submittedName>
</protein>
<dbReference type="AlphaFoldDB" id="H3GY23"/>
<organism evidence="2 3">
    <name type="scientific">Phytophthora ramorum</name>
    <name type="common">Sudden oak death agent</name>
    <dbReference type="NCBI Taxonomy" id="164328"/>
    <lineage>
        <taxon>Eukaryota</taxon>
        <taxon>Sar</taxon>
        <taxon>Stramenopiles</taxon>
        <taxon>Oomycota</taxon>
        <taxon>Peronosporomycetes</taxon>
        <taxon>Peronosporales</taxon>
        <taxon>Peronosporaceae</taxon>
        <taxon>Phytophthora</taxon>
    </lineage>
</organism>
<dbReference type="Proteomes" id="UP000005238">
    <property type="component" value="Unassembled WGS sequence"/>
</dbReference>
<dbReference type="InParanoid" id="H3GY23"/>
<name>H3GY23_PHYRM</name>
<dbReference type="VEuPathDB" id="FungiDB:KRP23_10218"/>
<reference evidence="3" key="1">
    <citation type="journal article" date="2006" name="Science">
        <title>Phytophthora genome sequences uncover evolutionary origins and mechanisms of pathogenesis.</title>
        <authorList>
            <person name="Tyler B.M."/>
            <person name="Tripathy S."/>
            <person name="Zhang X."/>
            <person name="Dehal P."/>
            <person name="Jiang R.H."/>
            <person name="Aerts A."/>
            <person name="Arredondo F.D."/>
            <person name="Baxter L."/>
            <person name="Bensasson D."/>
            <person name="Beynon J.L."/>
            <person name="Chapman J."/>
            <person name="Damasceno C.M."/>
            <person name="Dorrance A.E."/>
            <person name="Dou D."/>
            <person name="Dickerman A.W."/>
            <person name="Dubchak I.L."/>
            <person name="Garbelotto M."/>
            <person name="Gijzen M."/>
            <person name="Gordon S.G."/>
            <person name="Govers F."/>
            <person name="Grunwald N.J."/>
            <person name="Huang W."/>
            <person name="Ivors K.L."/>
            <person name="Jones R.W."/>
            <person name="Kamoun S."/>
            <person name="Krampis K."/>
            <person name="Lamour K.H."/>
            <person name="Lee M.K."/>
            <person name="McDonald W.H."/>
            <person name="Medina M."/>
            <person name="Meijer H.J."/>
            <person name="Nordberg E.K."/>
            <person name="Maclean D.J."/>
            <person name="Ospina-Giraldo M.D."/>
            <person name="Morris P.F."/>
            <person name="Phuntumart V."/>
            <person name="Putnam N.H."/>
            <person name="Rash S."/>
            <person name="Rose J.K."/>
            <person name="Sakihama Y."/>
            <person name="Salamov A.A."/>
            <person name="Savidor A."/>
            <person name="Scheuring C.F."/>
            <person name="Smith B.M."/>
            <person name="Sobral B.W."/>
            <person name="Terry A."/>
            <person name="Torto-Alalibo T.A."/>
            <person name="Win J."/>
            <person name="Xu Z."/>
            <person name="Zhang H."/>
            <person name="Grigoriev I.V."/>
            <person name="Rokhsar D.S."/>
            <person name="Boore J.L."/>
        </authorList>
    </citation>
    <scope>NUCLEOTIDE SEQUENCE [LARGE SCALE GENOMIC DNA]</scope>
    <source>
        <strain evidence="3">Pr102</strain>
    </source>
</reference>
<keyword evidence="3" id="KW-1185">Reference proteome</keyword>
<sequence length="356" mass="38931">MPEGRGPKKAGRGGSGRGEASRQSRRVQGLPAEEHKDLDTISREARAARKAARESEAAQGGDAVVFPVQDQPVAEPQTQEDQDSSRMRGSTNVSRGLGMPGVPEKHTREGGAQASEGGVELVEPPEVVHLVSGSSASDDVVEVKRESVRVKEEEKTQDAAVYPDSPPLASEAPAPNPDVLPKLESRTDAQGVNSGTLAAVAEDVVLDGERAVMYVRREVRRWEELHSGRIAPPNVDFAWPTPRPDVNTYFEAAFATGDYFKWRSSMESQDDAWISEMNPVRWGVGTAQDLTAIQIPPTMLTSRECVVVLQTLLFEAGFEFSNLIPEWSKTHVSKIPDVLSNRPDWSITLKMHKAIY</sequence>
<feature type="compositionally biased region" description="Basic and acidic residues" evidence="1">
    <location>
        <begin position="147"/>
        <end position="157"/>
    </location>
</feature>
<dbReference type="EMBL" id="DS566071">
    <property type="status" value="NOT_ANNOTATED_CDS"/>
    <property type="molecule type" value="Genomic_DNA"/>
</dbReference>